<dbReference type="OrthoDB" id="2213372at2759"/>
<evidence type="ECO:0000259" key="2">
    <source>
        <dbReference type="Pfam" id="PF14232"/>
    </source>
</evidence>
<feature type="domain" description="DUF4334" evidence="2">
    <location>
        <begin position="61"/>
        <end position="111"/>
    </location>
</feature>
<feature type="domain" description="GXWXG" evidence="1">
    <location>
        <begin position="31"/>
        <end position="58"/>
    </location>
</feature>
<comment type="caution">
    <text evidence="3">The sequence shown here is derived from an EMBL/GenBank/DDBJ whole genome shotgun (WGS) entry which is preliminary data.</text>
</comment>
<evidence type="ECO:0000313" key="3">
    <source>
        <dbReference type="EMBL" id="OQE31218.1"/>
    </source>
</evidence>
<gene>
    <name evidence="3" type="ORF">PENSTE_c001G07538</name>
</gene>
<reference evidence="4" key="1">
    <citation type="journal article" date="2017" name="Nat. Microbiol.">
        <title>Global analysis of biosynthetic gene clusters reveals vast potential of secondary metabolite production in Penicillium species.</title>
        <authorList>
            <person name="Nielsen J.C."/>
            <person name="Grijseels S."/>
            <person name="Prigent S."/>
            <person name="Ji B."/>
            <person name="Dainat J."/>
            <person name="Nielsen K.F."/>
            <person name="Frisvad J.C."/>
            <person name="Workman M."/>
            <person name="Nielsen J."/>
        </authorList>
    </citation>
    <scope>NUCLEOTIDE SEQUENCE [LARGE SCALE GENOMIC DNA]</scope>
    <source>
        <strain evidence="4">IBT 24891</strain>
    </source>
</reference>
<accession>A0A1V6TY00</accession>
<dbReference type="STRING" id="303698.A0A1V6TY00"/>
<dbReference type="Gene3D" id="2.40.128.580">
    <property type="entry name" value="GXWXG domain"/>
    <property type="match status" value="1"/>
</dbReference>
<dbReference type="Pfam" id="PF14232">
    <property type="entry name" value="DUF4334"/>
    <property type="match status" value="1"/>
</dbReference>
<evidence type="ECO:0000259" key="1">
    <source>
        <dbReference type="Pfam" id="PF14231"/>
    </source>
</evidence>
<dbReference type="EMBL" id="MLKD01000001">
    <property type="protein sequence ID" value="OQE31218.1"/>
    <property type="molecule type" value="Genomic_DNA"/>
</dbReference>
<proteinExistence type="predicted"/>
<sequence length="113" mass="13116">MSSKTPRTHSVHRISVWGMERRKFRHRSPDYAALMTMNWLGKTFHSTEQVDPIVFSKEGKRLREIRFRGVVSTATIYDKRPTIDNFRVVNSKLIAGALETSTFGDAATYYLYK</sequence>
<protein>
    <submittedName>
        <fullName evidence="3">Uncharacterized protein</fullName>
    </submittedName>
</protein>
<dbReference type="InterPro" id="IPR025951">
    <property type="entry name" value="GXWXG_dom"/>
</dbReference>
<organism evidence="3 4">
    <name type="scientific">Penicillium steckii</name>
    <dbReference type="NCBI Taxonomy" id="303698"/>
    <lineage>
        <taxon>Eukaryota</taxon>
        <taxon>Fungi</taxon>
        <taxon>Dikarya</taxon>
        <taxon>Ascomycota</taxon>
        <taxon>Pezizomycotina</taxon>
        <taxon>Eurotiomycetes</taxon>
        <taxon>Eurotiomycetidae</taxon>
        <taxon>Eurotiales</taxon>
        <taxon>Aspergillaceae</taxon>
        <taxon>Penicillium</taxon>
    </lineage>
</organism>
<dbReference type="Pfam" id="PF14231">
    <property type="entry name" value="GXWXG"/>
    <property type="match status" value="1"/>
</dbReference>
<dbReference type="Proteomes" id="UP000191285">
    <property type="component" value="Unassembled WGS sequence"/>
</dbReference>
<dbReference type="AlphaFoldDB" id="A0A1V6TY00"/>
<keyword evidence="4" id="KW-1185">Reference proteome</keyword>
<name>A0A1V6TY00_9EURO</name>
<evidence type="ECO:0000313" key="4">
    <source>
        <dbReference type="Proteomes" id="UP000191285"/>
    </source>
</evidence>
<dbReference type="InterPro" id="IPR025568">
    <property type="entry name" value="DUF4334"/>
</dbReference>